<protein>
    <submittedName>
        <fullName evidence="2">DUF680 domain-containing protein</fullName>
    </submittedName>
</protein>
<proteinExistence type="predicted"/>
<gene>
    <name evidence="2" type="ORF">O7A60_06095</name>
</gene>
<feature type="signal peptide" evidence="1">
    <location>
        <begin position="1"/>
        <end position="20"/>
    </location>
</feature>
<sequence>MKKTLLALAAVLALSGSAFAANTTTHAIKHPTAATCVDTKTNVKLDCASTGSVDKKASTGATTDGKGPRLGITVNPWIMPSAY</sequence>
<organism evidence="2 3">
    <name type="scientific">Mesorhizobium salmacidum</name>
    <dbReference type="NCBI Taxonomy" id="3015171"/>
    <lineage>
        <taxon>Bacteria</taxon>
        <taxon>Pseudomonadati</taxon>
        <taxon>Pseudomonadota</taxon>
        <taxon>Alphaproteobacteria</taxon>
        <taxon>Hyphomicrobiales</taxon>
        <taxon>Phyllobacteriaceae</taxon>
        <taxon>Mesorhizobium</taxon>
    </lineage>
</organism>
<accession>A0ABU8KRG8</accession>
<dbReference type="EMBL" id="JAPYKS010000003">
    <property type="protein sequence ID" value="MEI9408336.1"/>
    <property type="molecule type" value="Genomic_DNA"/>
</dbReference>
<comment type="caution">
    <text evidence="2">The sequence shown here is derived from an EMBL/GenBank/DDBJ whole genome shotgun (WGS) entry which is preliminary data.</text>
</comment>
<evidence type="ECO:0000256" key="1">
    <source>
        <dbReference type="SAM" id="SignalP"/>
    </source>
</evidence>
<name>A0ABU8KRG8_9HYPH</name>
<evidence type="ECO:0000313" key="2">
    <source>
        <dbReference type="EMBL" id="MEI9408336.1"/>
    </source>
</evidence>
<evidence type="ECO:0000313" key="3">
    <source>
        <dbReference type="Proteomes" id="UP001387293"/>
    </source>
</evidence>
<keyword evidence="1" id="KW-0732">Signal</keyword>
<dbReference type="RefSeq" id="WP_337105509.1">
    <property type="nucleotide sequence ID" value="NZ_JAPYKS010000003.1"/>
</dbReference>
<reference evidence="2 3" key="1">
    <citation type="submission" date="2022-12" db="EMBL/GenBank/DDBJ databases">
        <authorList>
            <person name="Muema E."/>
        </authorList>
    </citation>
    <scope>NUCLEOTIDE SEQUENCE [LARGE SCALE GENOMIC DNA]</scope>
    <source>
        <strain evidence="3">1326</strain>
    </source>
</reference>
<feature type="chain" id="PRO_5046748566" evidence="1">
    <location>
        <begin position="21"/>
        <end position="83"/>
    </location>
</feature>
<keyword evidence="3" id="KW-1185">Reference proteome</keyword>
<dbReference type="Proteomes" id="UP001387293">
    <property type="component" value="Unassembled WGS sequence"/>
</dbReference>